<evidence type="ECO:0000313" key="2">
    <source>
        <dbReference type="Proteomes" id="UP000030361"/>
    </source>
</evidence>
<accession>A0A1S6QH74</accession>
<organism evidence="1 2">
    <name type="scientific">Lentilactobacillus curieae</name>
    <dbReference type="NCBI Taxonomy" id="1138822"/>
    <lineage>
        <taxon>Bacteria</taxon>
        <taxon>Bacillati</taxon>
        <taxon>Bacillota</taxon>
        <taxon>Bacilli</taxon>
        <taxon>Lactobacillales</taxon>
        <taxon>Lactobacillaceae</taxon>
        <taxon>Lentilactobacillus</taxon>
    </lineage>
</organism>
<keyword evidence="2" id="KW-1185">Reference proteome</keyword>
<dbReference type="Proteomes" id="UP000030361">
    <property type="component" value="Chromosome"/>
</dbReference>
<name>A0A1S6QH74_9LACO</name>
<evidence type="ECO:0000313" key="1">
    <source>
        <dbReference type="EMBL" id="AQW20953.1"/>
    </source>
</evidence>
<reference evidence="1 2" key="1">
    <citation type="journal article" date="2015" name="Genome Announc.">
        <title>Genome Sequence of Lactobacillus curieae CCTCC M 2011381T, a Novel Producer of Gamma-aminobutyric Acid.</title>
        <authorList>
            <person name="Wang Y."/>
            <person name="Wang Y."/>
            <person name="Lang C."/>
            <person name="Wei D."/>
            <person name="Xu P."/>
            <person name="Xie J."/>
        </authorList>
    </citation>
    <scope>NUCLEOTIDE SEQUENCE [LARGE SCALE GENOMIC DNA]</scope>
    <source>
        <strain evidence="1 2">CCTCC M 2011381</strain>
    </source>
</reference>
<gene>
    <name evidence="1" type="ORF">PL11_002990</name>
</gene>
<dbReference type="RefSeq" id="WP_035166268.1">
    <property type="nucleotide sequence ID" value="NZ_CP018906.1"/>
</dbReference>
<dbReference type="KEGG" id="lcu:PL11_002990"/>
<sequence>MIVGYVRCPTNVDSINSPNLHKFINEYDINLKLLCYKSEVRIPLTKLNQVYQKDNTFFHRLVMEFALRGFEVITNTPTDVFYKNIEQFDDYFTIFKAVKPNFNTFKDLVLPNEIRYFLEKSGVESSDYFNGIIVSNLFRVFFSADTRIFNQLQGIGIVPLNDDVLEMTVEEVLEANHNKPEEPKRDYKSYKQNTEIGKSVFDEKEELSFNNLLDAVKNNEQAAEVVFPEIIIHSKRIRQAFQSCGLDVIHLHNGEVLRTDLEFLGMDDDINFVMKNVAEYLRQRVDIPGNEISINQKKLMIDSLNLNDGFVRRISKLPPLYQIEFWQELTFEYRFSIKERLKAIRDTKIEANGTDEKKLSLFKRVFRNFTGNNYSPKVEVSSAKLTSELIENFRVEEMTIVQGIKTRPIILFNEVDKELLQVLLQKNSHLIVSGSPFILLDQTNSDLMLKVHEWVRVFRNSNEIKFDYLVQDFLPLIGTRTTDKFKKRFEKQLNDFYGFKRDEDELLIKVKYAN</sequence>
<protein>
    <submittedName>
        <fullName evidence="1">Uncharacterized protein</fullName>
    </submittedName>
</protein>
<dbReference type="EMBL" id="CP018906">
    <property type="protein sequence ID" value="AQW20953.1"/>
    <property type="molecule type" value="Genomic_DNA"/>
</dbReference>
<dbReference type="AlphaFoldDB" id="A0A1S6QH74"/>
<proteinExistence type="predicted"/>